<evidence type="ECO:0000256" key="2">
    <source>
        <dbReference type="ARBA" id="ARBA00022552"/>
    </source>
</evidence>
<feature type="domain" description="Tetrapyrrole methylase" evidence="6">
    <location>
        <begin position="25"/>
        <end position="203"/>
    </location>
</feature>
<dbReference type="InterPro" id="IPR035996">
    <property type="entry name" value="4pyrrol_Methylase_sf"/>
</dbReference>
<dbReference type="Gene3D" id="3.40.1010.10">
    <property type="entry name" value="Cobalt-precorrin-4 Transmethylase, Domain 1"/>
    <property type="match status" value="1"/>
</dbReference>
<name>A0A3D5QE96_FLESI</name>
<keyword evidence="1" id="KW-0963">Cytoplasm</keyword>
<evidence type="ECO:0000259" key="6">
    <source>
        <dbReference type="Pfam" id="PF00590"/>
    </source>
</evidence>
<dbReference type="Gene3D" id="3.30.950.10">
    <property type="entry name" value="Methyltransferase, Cobalt-precorrin-4 Transmethylase, Domain 2"/>
    <property type="match status" value="1"/>
</dbReference>
<comment type="caution">
    <text evidence="7">The sequence shown here is derived from an EMBL/GenBank/DDBJ whole genome shotgun (WGS) entry which is preliminary data.</text>
</comment>
<dbReference type="GO" id="GO:0006364">
    <property type="term" value="P:rRNA processing"/>
    <property type="evidence" value="ECO:0007669"/>
    <property type="project" value="UniProtKB-KW"/>
</dbReference>
<dbReference type="PANTHER" id="PTHR46111:SF1">
    <property type="entry name" value="RIBOSOMAL RNA SMALL SUBUNIT METHYLTRANSFERASE I"/>
    <property type="match status" value="1"/>
</dbReference>
<dbReference type="Pfam" id="PF00590">
    <property type="entry name" value="TP_methylase"/>
    <property type="match status" value="1"/>
</dbReference>
<dbReference type="GO" id="GO:0008168">
    <property type="term" value="F:methyltransferase activity"/>
    <property type="evidence" value="ECO:0007669"/>
    <property type="project" value="UniProtKB-KW"/>
</dbReference>
<dbReference type="InterPro" id="IPR014777">
    <property type="entry name" value="4pyrrole_Mease_sub1"/>
</dbReference>
<keyword evidence="3" id="KW-0489">Methyltransferase</keyword>
<evidence type="ECO:0000256" key="4">
    <source>
        <dbReference type="ARBA" id="ARBA00022679"/>
    </source>
</evidence>
<dbReference type="InterPro" id="IPR000878">
    <property type="entry name" value="4pyrrol_Mease"/>
</dbReference>
<dbReference type="AlphaFoldDB" id="A0A3D5QE96"/>
<evidence type="ECO:0000313" key="8">
    <source>
        <dbReference type="Proteomes" id="UP000262325"/>
    </source>
</evidence>
<keyword evidence="2" id="KW-0698">rRNA processing</keyword>
<dbReference type="SUPFAM" id="SSF53790">
    <property type="entry name" value="Tetrapyrrole methylase"/>
    <property type="match status" value="1"/>
</dbReference>
<organism evidence="7 8">
    <name type="scientific">Flexistipes sinusarabici</name>
    <dbReference type="NCBI Taxonomy" id="2352"/>
    <lineage>
        <taxon>Bacteria</taxon>
        <taxon>Pseudomonadati</taxon>
        <taxon>Deferribacterota</taxon>
        <taxon>Deferribacteres</taxon>
        <taxon>Deferribacterales</taxon>
        <taxon>Flexistipitaceae</taxon>
        <taxon>Flexistipes</taxon>
    </lineage>
</organism>
<dbReference type="InterPro" id="IPR008189">
    <property type="entry name" value="rRNA_ssu_MeTfrase_I"/>
</dbReference>
<evidence type="ECO:0000256" key="3">
    <source>
        <dbReference type="ARBA" id="ARBA00022603"/>
    </source>
</evidence>
<proteinExistence type="predicted"/>
<dbReference type="EMBL" id="DPPF01000232">
    <property type="protein sequence ID" value="HCW94185.1"/>
    <property type="molecule type" value="Genomic_DNA"/>
</dbReference>
<dbReference type="Proteomes" id="UP000262325">
    <property type="component" value="Unassembled WGS sequence"/>
</dbReference>
<keyword evidence="5" id="KW-0949">S-adenosyl-L-methionine</keyword>
<gene>
    <name evidence="7" type="ORF">DHM44_10955</name>
</gene>
<dbReference type="InterPro" id="IPR014776">
    <property type="entry name" value="4pyrrole_Mease_sub2"/>
</dbReference>
<evidence type="ECO:0000256" key="1">
    <source>
        <dbReference type="ARBA" id="ARBA00022490"/>
    </source>
</evidence>
<reference evidence="7 8" key="1">
    <citation type="journal article" date="2018" name="Nat. Biotechnol.">
        <title>A standardized bacterial taxonomy based on genome phylogeny substantially revises the tree of life.</title>
        <authorList>
            <person name="Parks D.H."/>
            <person name="Chuvochina M."/>
            <person name="Waite D.W."/>
            <person name="Rinke C."/>
            <person name="Skarshewski A."/>
            <person name="Chaumeil P.A."/>
            <person name="Hugenholtz P."/>
        </authorList>
    </citation>
    <scope>NUCLEOTIDE SEQUENCE [LARGE SCALE GENOMIC DNA]</scope>
    <source>
        <strain evidence="7">UBA8672</strain>
    </source>
</reference>
<evidence type="ECO:0000256" key="5">
    <source>
        <dbReference type="ARBA" id="ARBA00022691"/>
    </source>
</evidence>
<dbReference type="PANTHER" id="PTHR46111">
    <property type="entry name" value="RIBOSOMAL RNA SMALL SUBUNIT METHYLTRANSFERASE I"/>
    <property type="match status" value="1"/>
</dbReference>
<protein>
    <recommendedName>
        <fullName evidence="6">Tetrapyrrole methylase domain-containing protein</fullName>
    </recommendedName>
</protein>
<accession>A0A3D5QE96</accession>
<dbReference type="GO" id="GO:0032259">
    <property type="term" value="P:methylation"/>
    <property type="evidence" value="ECO:0007669"/>
    <property type="project" value="UniProtKB-KW"/>
</dbReference>
<keyword evidence="4" id="KW-0808">Transferase</keyword>
<evidence type="ECO:0000313" key="7">
    <source>
        <dbReference type="EMBL" id="HCW94185.1"/>
    </source>
</evidence>
<sequence>MSPRLCVAGMPLSVGFDRIDKELQSIIQNSEIIIAEEKKTAHRVLARSGCRGRDFFLLNEHTDLKSKLSIVDKVSSAGLSCFFSDQGTPCVADPGYDFVDMCYDRGVDVFSFPGPSSITTALSLSGFYAEKFYFAGFPPREKSSRKKFFDKLFSAEDTIVLFERPYVMKKLVDELVVFKRRIAVVYNLGMKDEKVIRGRSKEIANELKNMPKAPFVVILEGAK</sequence>